<dbReference type="Gene3D" id="3.40.1580.10">
    <property type="entry name" value="SMI1/KNR4-like"/>
    <property type="match status" value="1"/>
</dbReference>
<keyword evidence="3" id="KW-1185">Reference proteome</keyword>
<dbReference type="SUPFAM" id="SSF160631">
    <property type="entry name" value="SMI1/KNR4-like"/>
    <property type="match status" value="1"/>
</dbReference>
<proteinExistence type="predicted"/>
<accession>A0A1L9QRP3</accession>
<protein>
    <recommendedName>
        <fullName evidence="1">Knr4/Smi1-like domain-containing protein</fullName>
    </recommendedName>
</protein>
<organism evidence="2 3">
    <name type="scientific">Roseofilum reptotaenium AO1-A</name>
    <dbReference type="NCBI Taxonomy" id="1925591"/>
    <lineage>
        <taxon>Bacteria</taxon>
        <taxon>Bacillati</taxon>
        <taxon>Cyanobacteriota</taxon>
        <taxon>Cyanophyceae</taxon>
        <taxon>Desertifilales</taxon>
        <taxon>Desertifilaceae</taxon>
        <taxon>Roseofilum</taxon>
    </lineage>
</organism>
<dbReference type="InterPro" id="IPR037883">
    <property type="entry name" value="Knr4/Smi1-like_sf"/>
</dbReference>
<comment type="caution">
    <text evidence="2">The sequence shown here is derived from an EMBL/GenBank/DDBJ whole genome shotgun (WGS) entry which is preliminary data.</text>
</comment>
<evidence type="ECO:0000313" key="3">
    <source>
        <dbReference type="Proteomes" id="UP000183940"/>
    </source>
</evidence>
<dbReference type="Pfam" id="PF09346">
    <property type="entry name" value="SMI1_KNR4"/>
    <property type="match status" value="1"/>
</dbReference>
<name>A0A1L9QRP3_9CYAN</name>
<dbReference type="AlphaFoldDB" id="A0A1L9QRP3"/>
<dbReference type="Proteomes" id="UP000183940">
    <property type="component" value="Unassembled WGS sequence"/>
</dbReference>
<sequence length="207" mass="24736">MSANRNLSLVEILEKILNYTSIDDRVRAKLRPGLSRQEIQAKVCHFNFPFSLPQEVEELYQWHDGFDLDDYDCQLFHYHTFLTLDEALETWKDFQDDGFIQKDLLPLFTFEGEWYCIQVEKTKQESGQIWFVYHDDGIVYDSLKAMLFSILECYEVGAYQPILKNGRVYTEVDREKVAEVKLKYNRVRQQTLNQYEKHFSGDFYDHP</sequence>
<reference evidence="2" key="1">
    <citation type="submission" date="2016-10" db="EMBL/GenBank/DDBJ databases">
        <title>CRISPR-Cas defence system in Roseofilum reptotaenium: evidence of a bacteriophage-cyanobacterium arms race in the coral black band disease.</title>
        <authorList>
            <person name="Buerger P."/>
            <person name="Wood-Charlson E.M."/>
            <person name="Weynberg K.D."/>
            <person name="Willis B."/>
            <person name="Van Oppen M.J."/>
        </authorList>
    </citation>
    <scope>NUCLEOTIDE SEQUENCE [LARGE SCALE GENOMIC DNA]</scope>
    <source>
        <strain evidence="2">AO1-A</strain>
    </source>
</reference>
<gene>
    <name evidence="2" type="ORF">BI308_12000</name>
</gene>
<dbReference type="EMBL" id="MLAW01000018">
    <property type="protein sequence ID" value="OJJ25375.1"/>
    <property type="molecule type" value="Genomic_DNA"/>
</dbReference>
<evidence type="ECO:0000313" key="2">
    <source>
        <dbReference type="EMBL" id="OJJ25375.1"/>
    </source>
</evidence>
<feature type="domain" description="Knr4/Smi1-like" evidence="1">
    <location>
        <begin position="48"/>
        <end position="142"/>
    </location>
</feature>
<dbReference type="InterPro" id="IPR018958">
    <property type="entry name" value="Knr4/Smi1-like_dom"/>
</dbReference>
<evidence type="ECO:0000259" key="1">
    <source>
        <dbReference type="Pfam" id="PF09346"/>
    </source>
</evidence>
<dbReference type="STRING" id="1925591.BI308_12000"/>